<feature type="domain" description="DUF2427" evidence="4">
    <location>
        <begin position="87"/>
        <end position="189"/>
    </location>
</feature>
<dbReference type="PANTHER" id="PTHR31685:SF3">
    <property type="entry name" value="INTEGRAL MEMBRANE PROTEIN (AFU_ORTHOLOGUE AFUA_6G12730)"/>
    <property type="match status" value="1"/>
</dbReference>
<feature type="transmembrane region" description="Helical" evidence="2">
    <location>
        <begin position="543"/>
        <end position="561"/>
    </location>
</feature>
<evidence type="ECO:0000256" key="1">
    <source>
        <dbReference type="SAM" id="MobiDB-lite"/>
    </source>
</evidence>
<keyword evidence="3" id="KW-0732">Signal</keyword>
<evidence type="ECO:0000313" key="6">
    <source>
        <dbReference type="EMBL" id="CDR43702.1"/>
    </source>
</evidence>
<feature type="transmembrane region" description="Helical" evidence="2">
    <location>
        <begin position="137"/>
        <end position="158"/>
    </location>
</feature>
<feature type="transmembrane region" description="Helical" evidence="2">
    <location>
        <begin position="333"/>
        <end position="355"/>
    </location>
</feature>
<evidence type="ECO:0000256" key="2">
    <source>
        <dbReference type="SAM" id="Phobius"/>
    </source>
</evidence>
<name>A0A061B1A8_CYBFA</name>
<feature type="chain" id="PRO_5001594205" evidence="3">
    <location>
        <begin position="19"/>
        <end position="608"/>
    </location>
</feature>
<feature type="domain" description="Protein YTP1-like C-terminal" evidence="5">
    <location>
        <begin position="313"/>
        <end position="603"/>
    </location>
</feature>
<accession>A0A061B1A8</accession>
<dbReference type="Pfam" id="PF10355">
    <property type="entry name" value="Ytp1"/>
    <property type="match status" value="1"/>
</dbReference>
<gene>
    <name evidence="6" type="ORF">CYFA0S_12e03378g</name>
</gene>
<evidence type="ECO:0000259" key="5">
    <source>
        <dbReference type="Pfam" id="PF10355"/>
    </source>
</evidence>
<feature type="transmembrane region" description="Helical" evidence="2">
    <location>
        <begin position="511"/>
        <end position="531"/>
    </location>
</feature>
<feature type="transmembrane region" description="Helical" evidence="2">
    <location>
        <begin position="433"/>
        <end position="451"/>
    </location>
</feature>
<feature type="transmembrane region" description="Helical" evidence="2">
    <location>
        <begin position="170"/>
        <end position="187"/>
    </location>
</feature>
<evidence type="ECO:0000259" key="4">
    <source>
        <dbReference type="Pfam" id="PF10348"/>
    </source>
</evidence>
<dbReference type="InterPro" id="IPR018825">
    <property type="entry name" value="DUF2427"/>
</dbReference>
<feature type="compositionally biased region" description="Polar residues" evidence="1">
    <location>
        <begin position="226"/>
        <end position="246"/>
    </location>
</feature>
<keyword evidence="2" id="KW-0812">Transmembrane</keyword>
<dbReference type="PANTHER" id="PTHR31685">
    <property type="entry name" value="INTEGRAL MEMBRANE PROTEIN (AFU_ORTHOLOGUE AFUA_6G12730)-RELATED"/>
    <property type="match status" value="1"/>
</dbReference>
<reference evidence="6" key="1">
    <citation type="journal article" date="2014" name="Genome Announc.">
        <title>Genome sequence of the yeast Cyberlindnera fabianii (Hansenula fabianii).</title>
        <authorList>
            <person name="Freel K.C."/>
            <person name="Sarilar V."/>
            <person name="Neuveglise C."/>
            <person name="Devillers H."/>
            <person name="Friedrich A."/>
            <person name="Schacherer J."/>
        </authorList>
    </citation>
    <scope>NUCLEOTIDE SEQUENCE</scope>
    <source>
        <strain evidence="6">YJS4271</strain>
    </source>
</reference>
<protein>
    <submittedName>
        <fullName evidence="6">CYFA0S12e03378g1_1</fullName>
    </submittedName>
</protein>
<dbReference type="OrthoDB" id="4005299at2759"/>
<feature type="transmembrane region" description="Helical" evidence="2">
    <location>
        <begin position="104"/>
        <end position="125"/>
    </location>
</feature>
<dbReference type="PhylomeDB" id="A0A061B1A8"/>
<dbReference type="VEuPathDB" id="FungiDB:BON22_4749"/>
<proteinExistence type="predicted"/>
<sequence>MRLLKTMVLLELVSTALALSMNMETDKDMKSDMDMDMDIDMEHSIADTTSSIDLTELTPVPHEMKHMHGQPILETHLTPAERLFWESYNTTTFFTIDAPHKSALWFHVLTILGALFVIYPLSLVLNNVKSKWYIPSLTLHLATIVTSLISLQIFASTAPLLYPGQAYGKMSWILLFATIIHYSVALLHSASKWISGELFDNEAPDSNNPHQQFIPLENLDLERGESNSSPSHSTLIDQEESSNANPGSPAYKDSLELGDDYYLPKKQSTTQLARDGILAQVFTHPRVQSISARFSPIISWIFFFINMPMLAYLFIYVIVGISVGNCLGQAKHVFNLLAHFIKGGVFVTLGVFTLARYCGVFAKQGLAWNKSIVFKNNTNPNSFFYRWTPQGMFTMEFYESFLIFFYGSTNIFLEHLASPGGAWDVKDLQHVSIAFMYIGAGLCGLITEKLLSDWRFNQMLLNTNINPSAIHAGSPGYSPNPFPVFTIFWTGILMSQHKQSSQISTNVHMQWGYLLAYGSFFRLISYVILMLQPNKNMAPSRPFTELITSFCLIAGGAIFMQSTDQVVQAMEYRGLTEMFTLNVNVGCVALLMSWEMILFIFKDKLSRK</sequence>
<keyword evidence="2" id="KW-0472">Membrane</keyword>
<feature type="signal peptide" evidence="3">
    <location>
        <begin position="1"/>
        <end position="18"/>
    </location>
</feature>
<dbReference type="Pfam" id="PF10348">
    <property type="entry name" value="DUF2427"/>
    <property type="match status" value="1"/>
</dbReference>
<feature type="transmembrane region" description="Helical" evidence="2">
    <location>
        <begin position="297"/>
        <end position="321"/>
    </location>
</feature>
<keyword evidence="2" id="KW-1133">Transmembrane helix</keyword>
<dbReference type="InterPro" id="IPR018827">
    <property type="entry name" value="YTP1_C"/>
</dbReference>
<dbReference type="AlphaFoldDB" id="A0A061B1A8"/>
<evidence type="ECO:0000256" key="3">
    <source>
        <dbReference type="SAM" id="SignalP"/>
    </source>
</evidence>
<feature type="region of interest" description="Disordered" evidence="1">
    <location>
        <begin position="223"/>
        <end position="249"/>
    </location>
</feature>
<organism evidence="6">
    <name type="scientific">Cyberlindnera fabianii</name>
    <name type="common">Yeast</name>
    <name type="synonym">Hansenula fabianii</name>
    <dbReference type="NCBI Taxonomy" id="36022"/>
    <lineage>
        <taxon>Eukaryota</taxon>
        <taxon>Fungi</taxon>
        <taxon>Dikarya</taxon>
        <taxon>Ascomycota</taxon>
        <taxon>Saccharomycotina</taxon>
        <taxon>Saccharomycetes</taxon>
        <taxon>Phaffomycetales</taxon>
        <taxon>Phaffomycetaceae</taxon>
        <taxon>Cyberlindnera</taxon>
    </lineage>
</organism>
<dbReference type="EMBL" id="LK052897">
    <property type="protein sequence ID" value="CDR43702.1"/>
    <property type="molecule type" value="Genomic_DNA"/>
</dbReference>
<feature type="transmembrane region" description="Helical" evidence="2">
    <location>
        <begin position="581"/>
        <end position="601"/>
    </location>
</feature>